<evidence type="ECO:0000313" key="2">
    <source>
        <dbReference type="Proteomes" id="UP001157440"/>
    </source>
</evidence>
<proteinExistence type="predicted"/>
<organism evidence="1 2">
    <name type="scientific">Methylobacterium tardum</name>
    <dbReference type="NCBI Taxonomy" id="374432"/>
    <lineage>
        <taxon>Bacteria</taxon>
        <taxon>Pseudomonadati</taxon>
        <taxon>Pseudomonadota</taxon>
        <taxon>Alphaproteobacteria</taxon>
        <taxon>Hyphomicrobiales</taxon>
        <taxon>Methylobacteriaceae</taxon>
        <taxon>Methylobacterium</taxon>
    </lineage>
</organism>
<comment type="caution">
    <text evidence="1">The sequence shown here is derived from an EMBL/GenBank/DDBJ whole genome shotgun (WGS) entry which is preliminary data.</text>
</comment>
<reference evidence="2" key="1">
    <citation type="journal article" date="2019" name="Int. J. Syst. Evol. Microbiol.">
        <title>The Global Catalogue of Microorganisms (GCM) 10K type strain sequencing project: providing services to taxonomists for standard genome sequencing and annotation.</title>
        <authorList>
            <consortium name="The Broad Institute Genomics Platform"/>
            <consortium name="The Broad Institute Genome Sequencing Center for Infectious Disease"/>
            <person name="Wu L."/>
            <person name="Ma J."/>
        </authorList>
    </citation>
    <scope>NUCLEOTIDE SEQUENCE [LARGE SCALE GENOMIC DNA]</scope>
    <source>
        <strain evidence="2">NBRC 103632</strain>
    </source>
</reference>
<gene>
    <name evidence="1" type="ORF">GCM10007890_21790</name>
</gene>
<protein>
    <submittedName>
        <fullName evidence="1">Uncharacterized protein</fullName>
    </submittedName>
</protein>
<sequence length="55" mass="5944">MSEDDPIPEAVASLIAAGYMVEPFVEDPCLWRVNGEVMTGAELLDEATRMGLMDG</sequence>
<name>A0AA37WRD2_9HYPH</name>
<dbReference type="Proteomes" id="UP001157440">
    <property type="component" value="Unassembled WGS sequence"/>
</dbReference>
<accession>A0AA37WRD2</accession>
<dbReference type="AlphaFoldDB" id="A0AA37WRD2"/>
<dbReference type="EMBL" id="BSPL01000013">
    <property type="protein sequence ID" value="GLS70166.1"/>
    <property type="molecule type" value="Genomic_DNA"/>
</dbReference>
<keyword evidence="2" id="KW-1185">Reference proteome</keyword>
<dbReference type="RefSeq" id="WP_238196393.1">
    <property type="nucleotide sequence ID" value="NZ_BPQZ01000010.1"/>
</dbReference>
<evidence type="ECO:0000313" key="1">
    <source>
        <dbReference type="EMBL" id="GLS70166.1"/>
    </source>
</evidence>